<evidence type="ECO:0000313" key="2">
    <source>
        <dbReference type="Proteomes" id="UP000663828"/>
    </source>
</evidence>
<accession>A0A816FPP6</accession>
<reference evidence="1" key="1">
    <citation type="submission" date="2021-02" db="EMBL/GenBank/DDBJ databases">
        <authorList>
            <person name="Nowell W R."/>
        </authorList>
    </citation>
    <scope>NUCLEOTIDE SEQUENCE</scope>
</reference>
<organism evidence="1 2">
    <name type="scientific">Adineta ricciae</name>
    <name type="common">Rotifer</name>
    <dbReference type="NCBI Taxonomy" id="249248"/>
    <lineage>
        <taxon>Eukaryota</taxon>
        <taxon>Metazoa</taxon>
        <taxon>Spiralia</taxon>
        <taxon>Gnathifera</taxon>
        <taxon>Rotifera</taxon>
        <taxon>Eurotatoria</taxon>
        <taxon>Bdelloidea</taxon>
        <taxon>Adinetida</taxon>
        <taxon>Adinetidae</taxon>
        <taxon>Adineta</taxon>
    </lineage>
</organism>
<dbReference type="AlphaFoldDB" id="A0A816FPP6"/>
<evidence type="ECO:0000313" key="1">
    <source>
        <dbReference type="EMBL" id="CAF1664182.1"/>
    </source>
</evidence>
<dbReference type="EMBL" id="CAJNOR010011862">
    <property type="protein sequence ID" value="CAF1664182.1"/>
    <property type="molecule type" value="Genomic_DNA"/>
</dbReference>
<protein>
    <submittedName>
        <fullName evidence="1">Uncharacterized protein</fullName>
    </submittedName>
</protein>
<sequence length="72" mass="8027">MVVVDVVLDVKTVLVIVKTVARVNAIASRALMTTRAVDQHVHVPIAIVQLANVQSDKCYLLLQFRTFYVAFD</sequence>
<gene>
    <name evidence="1" type="ORF">XAT740_LOCUS57453</name>
</gene>
<dbReference type="Proteomes" id="UP000663828">
    <property type="component" value="Unassembled WGS sequence"/>
</dbReference>
<name>A0A816FPP6_ADIRI</name>
<keyword evidence="2" id="KW-1185">Reference proteome</keyword>
<proteinExistence type="predicted"/>
<comment type="caution">
    <text evidence="1">The sequence shown here is derived from an EMBL/GenBank/DDBJ whole genome shotgun (WGS) entry which is preliminary data.</text>
</comment>